<dbReference type="GO" id="GO:0016853">
    <property type="term" value="F:isomerase activity"/>
    <property type="evidence" value="ECO:0007669"/>
    <property type="project" value="UniProtKB-KW"/>
</dbReference>
<dbReference type="AlphaFoldDB" id="A0A931DMJ5"/>
<name>A0A931DMJ5_9ACTN</name>
<gene>
    <name evidence="2" type="ORF">IW256_005416</name>
</gene>
<dbReference type="Pfam" id="PF12680">
    <property type="entry name" value="SnoaL_2"/>
    <property type="match status" value="1"/>
</dbReference>
<dbReference type="RefSeq" id="WP_307829118.1">
    <property type="nucleotide sequence ID" value="NZ_BAABES010000001.1"/>
</dbReference>
<protein>
    <submittedName>
        <fullName evidence="2">Ketosteroid isomerase-like protein</fullName>
    </submittedName>
</protein>
<dbReference type="SUPFAM" id="SSF54427">
    <property type="entry name" value="NTF2-like"/>
    <property type="match status" value="1"/>
</dbReference>
<evidence type="ECO:0000313" key="2">
    <source>
        <dbReference type="EMBL" id="MBG6091303.1"/>
    </source>
</evidence>
<proteinExistence type="predicted"/>
<evidence type="ECO:0000313" key="3">
    <source>
        <dbReference type="Proteomes" id="UP000614047"/>
    </source>
</evidence>
<feature type="domain" description="SnoaL-like" evidence="1">
    <location>
        <begin position="54"/>
        <end position="131"/>
    </location>
</feature>
<dbReference type="InterPro" id="IPR032710">
    <property type="entry name" value="NTF2-like_dom_sf"/>
</dbReference>
<comment type="caution">
    <text evidence="2">The sequence shown here is derived from an EMBL/GenBank/DDBJ whole genome shotgun (WGS) entry which is preliminary data.</text>
</comment>
<sequence>MRVVIRGVERSGAPAMITSECRPLGPDQGEVRAMGDGQGHERARQPEDLSRFVVERLNAGDVDGLVALYEPDAVLALPDGQVATGSNEIRRTYERLVADKPVFTPGRQLRTVRNGDLALTSTQLANGGVTVEVARRQADGTWLWTLDQPSLLG</sequence>
<dbReference type="InterPro" id="IPR037401">
    <property type="entry name" value="SnoaL-like"/>
</dbReference>
<dbReference type="Gene3D" id="3.10.450.50">
    <property type="match status" value="1"/>
</dbReference>
<accession>A0A931DMJ5</accession>
<dbReference type="EMBL" id="JADOUA010000001">
    <property type="protein sequence ID" value="MBG6091303.1"/>
    <property type="molecule type" value="Genomic_DNA"/>
</dbReference>
<dbReference type="Proteomes" id="UP000614047">
    <property type="component" value="Unassembled WGS sequence"/>
</dbReference>
<reference evidence="2" key="1">
    <citation type="submission" date="2020-11" db="EMBL/GenBank/DDBJ databases">
        <title>Sequencing the genomes of 1000 actinobacteria strains.</title>
        <authorList>
            <person name="Klenk H.-P."/>
        </authorList>
    </citation>
    <scope>NUCLEOTIDE SEQUENCE</scope>
    <source>
        <strain evidence="2">DSM 43175</strain>
    </source>
</reference>
<keyword evidence="2" id="KW-0413">Isomerase</keyword>
<evidence type="ECO:0000259" key="1">
    <source>
        <dbReference type="Pfam" id="PF12680"/>
    </source>
</evidence>
<organism evidence="2 3">
    <name type="scientific">Actinomadura viridis</name>
    <dbReference type="NCBI Taxonomy" id="58110"/>
    <lineage>
        <taxon>Bacteria</taxon>
        <taxon>Bacillati</taxon>
        <taxon>Actinomycetota</taxon>
        <taxon>Actinomycetes</taxon>
        <taxon>Streptosporangiales</taxon>
        <taxon>Thermomonosporaceae</taxon>
        <taxon>Actinomadura</taxon>
    </lineage>
</organism>
<keyword evidence="3" id="KW-1185">Reference proteome</keyword>